<evidence type="ECO:0000313" key="5">
    <source>
        <dbReference type="Proteomes" id="UP000321514"/>
    </source>
</evidence>
<comment type="caution">
    <text evidence="2">The sequence shown here is derived from an EMBL/GenBank/DDBJ whole genome shotgun (WGS) entry which is preliminary data.</text>
</comment>
<dbReference type="Proteomes" id="UP000321514">
    <property type="component" value="Unassembled WGS sequence"/>
</dbReference>
<dbReference type="STRING" id="1334629.MFUL124B02_16555"/>
<feature type="region of interest" description="Disordered" evidence="1">
    <location>
        <begin position="422"/>
        <end position="495"/>
    </location>
</feature>
<gene>
    <name evidence="2" type="ORF">MFU01_36500</name>
    <name evidence="3" type="ORF">SAMN05443572_108344</name>
</gene>
<protein>
    <submittedName>
        <fullName evidence="2">Uncharacterized protein</fullName>
    </submittedName>
</protein>
<feature type="compositionally biased region" description="Low complexity" evidence="1">
    <location>
        <begin position="435"/>
        <end position="445"/>
    </location>
</feature>
<dbReference type="EMBL" id="FOIB01000008">
    <property type="protein sequence ID" value="SEU30407.1"/>
    <property type="molecule type" value="Genomic_DNA"/>
</dbReference>
<dbReference type="Proteomes" id="UP000183760">
    <property type="component" value="Unassembled WGS sequence"/>
</dbReference>
<evidence type="ECO:0000256" key="1">
    <source>
        <dbReference type="SAM" id="MobiDB-lite"/>
    </source>
</evidence>
<evidence type="ECO:0000313" key="2">
    <source>
        <dbReference type="EMBL" id="GEN08613.1"/>
    </source>
</evidence>
<accession>A0A511T4S3</accession>
<keyword evidence="4" id="KW-1185">Reference proteome</keyword>
<sequence>MAGPLTTLLLSGVLAAGPGGFTFEGREASAGTERPDGFFIQGPLPFTDLAESGTGSAELTVEDRVDLAQATYGDKAAFQASFRLGNTEYRVELAQAGFPPAQARSQGSSTLPPPPRHTVGGGVLLNVPLYGDSGLGWSVMTRSHAAVAVWGVGSVWRDGRLLTDTALIHVAALDAGAFADDSTHRMLRQARAGDTELVVLAYNLPTDVERRGFVQFVFEDVAIEVAGVPVRSVAVVENTGNLTVEPTRLTPVPANVAPGLPPILPQPTATGGSGLATGTSVSAPEVGTPGGSRVFVGGGQGGTVVQGGATVGTGTADVTAPEAPAVVSGGFPTSVVAEPPVNISGVTLGTPTTSPTLAAEGVLTTGASPVGTAPGFFGSSGTTSSLATTGSFSVPVPSVTTPSFDAFLGTSQVSPGILATAPPLNAAPGSPPPGLLGTPTPLNAAPAPPLFGSPTPLNAGSATTLPATPAPANATPAPASAVPATSAPGGAAPAN</sequence>
<dbReference type="RefSeq" id="WP_074957337.1">
    <property type="nucleotide sequence ID" value="NZ_BJXR01000030.1"/>
</dbReference>
<dbReference type="EMBL" id="BJXR01000030">
    <property type="protein sequence ID" value="GEN08613.1"/>
    <property type="molecule type" value="Genomic_DNA"/>
</dbReference>
<reference evidence="2 5" key="2">
    <citation type="submission" date="2019-07" db="EMBL/GenBank/DDBJ databases">
        <title>Whole genome shotgun sequence of Myxococcus fulvus NBRC 100333.</title>
        <authorList>
            <person name="Hosoyama A."/>
            <person name="Uohara A."/>
            <person name="Ohji S."/>
            <person name="Ichikawa N."/>
        </authorList>
    </citation>
    <scope>NUCLEOTIDE SEQUENCE [LARGE SCALE GENOMIC DNA]</scope>
    <source>
        <strain evidence="2 5">NBRC 100333</strain>
    </source>
</reference>
<evidence type="ECO:0000313" key="4">
    <source>
        <dbReference type="Proteomes" id="UP000183760"/>
    </source>
</evidence>
<organism evidence="2 5">
    <name type="scientific">Myxococcus fulvus</name>
    <dbReference type="NCBI Taxonomy" id="33"/>
    <lineage>
        <taxon>Bacteria</taxon>
        <taxon>Pseudomonadati</taxon>
        <taxon>Myxococcota</taxon>
        <taxon>Myxococcia</taxon>
        <taxon>Myxococcales</taxon>
        <taxon>Cystobacterineae</taxon>
        <taxon>Myxococcaceae</taxon>
        <taxon>Myxococcus</taxon>
    </lineage>
</organism>
<proteinExistence type="predicted"/>
<reference evidence="3 4" key="1">
    <citation type="submission" date="2016-10" db="EMBL/GenBank/DDBJ databases">
        <authorList>
            <person name="Varghese N."/>
            <person name="Submissions S."/>
        </authorList>
    </citation>
    <scope>NUCLEOTIDE SEQUENCE [LARGE SCALE GENOMIC DNA]</scope>
    <source>
        <strain evidence="3 4">DSM 16525</strain>
    </source>
</reference>
<name>A0A511T4S3_MYXFU</name>
<dbReference type="AlphaFoldDB" id="A0A511T4S3"/>
<dbReference type="OrthoDB" id="5501104at2"/>
<feature type="compositionally biased region" description="Low complexity" evidence="1">
    <location>
        <begin position="459"/>
        <end position="495"/>
    </location>
</feature>
<evidence type="ECO:0000313" key="3">
    <source>
        <dbReference type="EMBL" id="SEU30407.1"/>
    </source>
</evidence>